<evidence type="ECO:0007829" key="14">
    <source>
        <dbReference type="PubMed" id="23186163"/>
    </source>
</evidence>
<proteinExistence type="evidence at protein level"/>
<reference evidence="11" key="6">
    <citation type="journal article" date="2009" name="Anal. Chem.">
        <title>Lys-N and trypsin cover complementary parts of the phosphoproteome in a refined SCX-based approach.</title>
        <authorList>
            <person name="Gauci S."/>
            <person name="Helbig A.O."/>
            <person name="Slijper M."/>
            <person name="Krijgsveld J."/>
            <person name="Heck A.J."/>
            <person name="Mohammed S."/>
        </authorList>
    </citation>
    <scope>IDENTIFICATION BY MASS SPECTROMETRY [LARGE SCALE ANALYSIS]</scope>
</reference>
<keyword evidence="7 8" id="KW-1267">Proteomics identification</keyword>
<evidence type="ECO:0000256" key="3">
    <source>
        <dbReference type="ARBA" id="ARBA00023242"/>
    </source>
</evidence>
<reference evidence="5 6" key="2">
    <citation type="journal article" date="2001" name="Nature">
        <title>Initial sequencing and analysis of the human genome.</title>
        <authorList>
            <consortium name="International Human Genome Sequencing Consortium"/>
            <person name="Lander E.S."/>
            <person name="Linton L.M."/>
            <person name="Birren B."/>
            <person name="Nusbaum C."/>
            <person name="Zody M.C."/>
            <person name="Baldwin J."/>
            <person name="Devon K."/>
            <person name="Dewar K."/>
            <person name="Doyle M."/>
            <person name="FitzHugh W."/>
            <person name="Funke R."/>
            <person name="Gage D."/>
            <person name="Harris K."/>
            <person name="Heaford A."/>
            <person name="Howland J."/>
            <person name="Kann L."/>
            <person name="Lehoczky J."/>
            <person name="LeVine R."/>
            <person name="McEwan P."/>
            <person name="McKernan K."/>
            <person name="Meldrim J."/>
            <person name="Mesirov J.P."/>
            <person name="Miranda C."/>
            <person name="Morris W."/>
            <person name="Naylor J."/>
            <person name="Raymond C."/>
            <person name="Rosetti M."/>
            <person name="Santos R."/>
            <person name="Sheridan A."/>
            <person name="Sougnez C."/>
            <person name="Stange-Thomann N."/>
            <person name="Stojanovic N."/>
            <person name="Subramanian A."/>
            <person name="Wyman D."/>
            <person name="Rogers J."/>
            <person name="Sulston J."/>
            <person name="Ainscough R."/>
            <person name="Beck S."/>
            <person name="Bentley D."/>
            <person name="Burton J."/>
            <person name="Clee C."/>
            <person name="Carter N."/>
            <person name="Coulson A."/>
            <person name="Deadman R."/>
            <person name="Deloukas P."/>
            <person name="Dunham A."/>
            <person name="Dunham I."/>
            <person name="Durbin R."/>
            <person name="French L."/>
            <person name="Grafham D."/>
            <person name="Gregory S."/>
            <person name="Hubbard T."/>
            <person name="Humphray S."/>
            <person name="Hunt A."/>
            <person name="Jones M."/>
            <person name="Lloyd C."/>
            <person name="McMurray A."/>
            <person name="Matthews L."/>
            <person name="Mercer S."/>
            <person name="Milne S."/>
            <person name="Mullikin J.C."/>
            <person name="Mungall A."/>
            <person name="Plumb R."/>
            <person name="Ross M."/>
            <person name="Shownkeen R."/>
            <person name="Sims S."/>
            <person name="Waterston R.H."/>
            <person name="Wilson R.K."/>
            <person name="Hillier L.W."/>
            <person name="McPherson J.D."/>
            <person name="Marra M.A."/>
            <person name="Mardis E.R."/>
            <person name="Fulton L.A."/>
            <person name="Chinwalla A.T."/>
            <person name="Pepin K.H."/>
            <person name="Gish W.R."/>
            <person name="Chissoe S.L."/>
            <person name="Wendl M.C."/>
            <person name="Delehaunty K.D."/>
            <person name="Miner T.L."/>
            <person name="Delehaunty A."/>
            <person name="Kramer J.B."/>
            <person name="Cook L.L."/>
            <person name="Fulton R.S."/>
            <person name="Johnson D.L."/>
            <person name="Minx P.J."/>
            <person name="Clifton S.W."/>
            <person name="Hawkins T."/>
            <person name="Branscomb E."/>
            <person name="Predki P."/>
            <person name="Richardson P."/>
            <person name="Wenning S."/>
            <person name="Slezak T."/>
            <person name="Doggett N."/>
            <person name="Cheng J.F."/>
            <person name="Olsen A."/>
            <person name="Lucas S."/>
            <person name="Elkin C."/>
            <person name="Uberbacher E."/>
            <person name="Frazier M."/>
            <person name="Gibbs R.A."/>
            <person name="Muzny D.M."/>
            <person name="Scherer S.E."/>
            <person name="Bouck J.B."/>
            <person name="Sodergren E.J."/>
            <person name="Worley K.C."/>
            <person name="Rives C.M."/>
            <person name="Gorrell J.H."/>
            <person name="Metzker M.L."/>
            <person name="Naylor S.L."/>
            <person name="Kucherlapati R.S."/>
            <person name="Nelson D.L."/>
            <person name="Weinstock G.M."/>
            <person name="Sakaki Y."/>
            <person name="Fujiyama A."/>
            <person name="Hattori M."/>
            <person name="Yada T."/>
            <person name="Toyoda A."/>
            <person name="Itoh T."/>
            <person name="Kawagoe C."/>
            <person name="Watanabe H."/>
            <person name="Totoki Y."/>
            <person name="Taylor T."/>
            <person name="Weissenbach J."/>
            <person name="Heilig R."/>
            <person name="Saurin W."/>
            <person name="Artiguenave F."/>
            <person name="Brottier P."/>
            <person name="Bruls T."/>
            <person name="Pelletier E."/>
            <person name="Robert C."/>
            <person name="Wincker P."/>
            <person name="Smith D.R."/>
            <person name="Doucette-Stamm L."/>
            <person name="Rubenfield M."/>
            <person name="Weinstock K."/>
            <person name="Lee H.M."/>
            <person name="Dubois J."/>
            <person name="Rosenthal A."/>
            <person name="Platzer M."/>
            <person name="Nyakatura G."/>
            <person name="Taudien S."/>
            <person name="Rump A."/>
            <person name="Yang H."/>
            <person name="Yu J."/>
            <person name="Wang J."/>
            <person name="Huang G."/>
            <person name="Gu J."/>
            <person name="Hood L."/>
            <person name="Rowen L."/>
            <person name="Madan A."/>
            <person name="Qin S."/>
            <person name="Davis R.W."/>
            <person name="Federspiel N.A."/>
            <person name="Abola A.P."/>
            <person name="Proctor M.J."/>
            <person name="Myers R.M."/>
            <person name="Schmutz J."/>
            <person name="Dickson M."/>
            <person name="Grimwood J."/>
            <person name="Cox D.R."/>
            <person name="Olson M.V."/>
            <person name="Kaul R."/>
            <person name="Raymond C."/>
            <person name="Shimizu N."/>
            <person name="Kawasaki K."/>
            <person name="Minoshima S."/>
            <person name="Evans G.A."/>
            <person name="Athanasiou M."/>
            <person name="Schultz R."/>
            <person name="Roe B.A."/>
            <person name="Chen F."/>
            <person name="Pan H."/>
            <person name="Ramser J."/>
            <person name="Lehrach H."/>
            <person name="Reinhardt R."/>
            <person name="McCombie W.R."/>
            <person name="de la Bastide M."/>
            <person name="Dedhia N."/>
            <person name="Blocker H."/>
            <person name="Hornischer K."/>
            <person name="Nordsiek G."/>
            <person name="Agarwala R."/>
            <person name="Aravind L."/>
            <person name="Bailey J.A."/>
            <person name="Bateman A."/>
            <person name="Batzoglou S."/>
            <person name="Birney E."/>
            <person name="Bork P."/>
            <person name="Brown D.G."/>
            <person name="Burge C.B."/>
            <person name="Cerutti L."/>
            <person name="Chen H.C."/>
            <person name="Church D."/>
            <person name="Clamp M."/>
            <person name="Copley R.R."/>
            <person name="Doerks T."/>
            <person name="Eddy S.R."/>
            <person name="Eichler E.E."/>
            <person name="Furey T.S."/>
            <person name="Galagan J."/>
            <person name="Gilbert J.G."/>
            <person name="Harmon C."/>
            <person name="Hayashizaki Y."/>
            <person name="Haussler D."/>
            <person name="Hermjakob H."/>
            <person name="Hokamp K."/>
            <person name="Jang W."/>
            <person name="Johnson L.S."/>
            <person name="Jones T.A."/>
            <person name="Kasif S."/>
            <person name="Kaspryzk A."/>
            <person name="Kennedy S."/>
            <person name="Kent W.J."/>
            <person name="Kitts P."/>
            <person name="Koonin E.V."/>
            <person name="Korf I."/>
            <person name="Kulp D."/>
            <person name="Lancet D."/>
            <person name="Lowe T.M."/>
            <person name="McLysaght A."/>
            <person name="Mikkelsen T."/>
            <person name="Moran J.V."/>
            <person name="Mulder N."/>
            <person name="Pollara V.J."/>
            <person name="Ponting C.P."/>
            <person name="Schuler G."/>
            <person name="Schultz J."/>
            <person name="Slater G."/>
            <person name="Smit A.F."/>
            <person name="Stupka E."/>
            <person name="Szustakowski J."/>
            <person name="Thierry-Mieg D."/>
            <person name="Thierry-Mieg J."/>
            <person name="Wagner L."/>
            <person name="Wallis J."/>
            <person name="Wheeler R."/>
            <person name="Williams A."/>
            <person name="Wolf Y.I."/>
            <person name="Wolfe K.H."/>
            <person name="Yang S.P."/>
            <person name="Yeh R.F."/>
            <person name="Collins F."/>
            <person name="Guyer M.S."/>
            <person name="Peterson J."/>
            <person name="Felsenfeld A."/>
            <person name="Wetterstrand K.A."/>
            <person name="Patrinos A."/>
            <person name="Morgan M.J."/>
            <person name="de Jong P."/>
            <person name="Catanese J.J."/>
            <person name="Osoegawa K."/>
            <person name="Shizuya H."/>
            <person name="Choi S."/>
            <person name="Chen Y.J."/>
        </authorList>
    </citation>
    <scope>NUCLEOTIDE SEQUENCE [LARGE SCALE GENOMIC DNA]</scope>
</reference>
<dbReference type="ProteomicsDB" id="10504"/>
<evidence type="ECO:0000256" key="4">
    <source>
        <dbReference type="SAM" id="MobiDB-lite"/>
    </source>
</evidence>
<dbReference type="SMR" id="C9JJU7"/>
<evidence type="ECO:0007829" key="11">
    <source>
        <dbReference type="PubMed" id="19413330"/>
    </source>
</evidence>
<dbReference type="Antibodypedia" id="49420">
    <property type="antibodies" value="97 antibodies from 15 providers"/>
</dbReference>
<evidence type="ECO:0007829" key="7">
    <source>
        <dbReference type="PeptideAtlas" id="C9JJU7"/>
    </source>
</evidence>
<dbReference type="HOGENOM" id="CLU_099072_1_0_1"/>
<dbReference type="GO" id="GO:0000462">
    <property type="term" value="P:maturation of SSU-rRNA from tricistronic rRNA transcript (SSU-rRNA, 5.8S rRNA, LSU-rRNA)"/>
    <property type="evidence" value="ECO:0007669"/>
    <property type="project" value="InterPro"/>
</dbReference>
<reference evidence="9" key="5">
    <citation type="journal article" date="2008" name="Proc. Natl. Acad. Sci. U.S.A.">
        <title>A quantitative atlas of mitotic phosphorylation.</title>
        <authorList>
            <person name="Dephoure N."/>
            <person name="Zhou C."/>
            <person name="Villen J."/>
            <person name="Beausoleil S.A."/>
            <person name="Bakalarski C.E."/>
            <person name="Elledge S.J."/>
            <person name="Gygi S.P."/>
        </authorList>
    </citation>
    <scope>IDENTIFICATION BY MASS SPECTROMETRY [LARGE SCALE ANALYSIS]</scope>
</reference>
<evidence type="ECO:0000313" key="6">
    <source>
        <dbReference type="Proteomes" id="UP000005640"/>
    </source>
</evidence>
<dbReference type="InterPro" id="IPR028160">
    <property type="entry name" value="Slx9-like"/>
</dbReference>
<dbReference type="EMBL" id="KF457336">
    <property type="status" value="NOT_ANNOTATED_CDS"/>
    <property type="molecule type" value="Genomic_DNA"/>
</dbReference>
<reference evidence="10" key="4">
    <citation type="journal article" date="2008" name="Mol. Cell">
        <title>Kinase-selective enrichment enables quantitative phosphoproteomics of the kinome across the cell cycle.</title>
        <authorList>
            <person name="Daub H."/>
            <person name="Olsen J.V."/>
            <person name="Bairlein M."/>
            <person name="Gnad F."/>
            <person name="Oppermann F.S."/>
            <person name="Korner R."/>
            <person name="Greff Z."/>
            <person name="Keri G."/>
            <person name="Stemmann O."/>
            <person name="Mann M."/>
        </authorList>
    </citation>
    <scope>IDENTIFICATION BY MASS SPECTROMETRY [LARGE SCALE ANALYSIS]</scope>
</reference>
<evidence type="ECO:0007829" key="10">
    <source>
        <dbReference type="PubMed" id="18691976"/>
    </source>
</evidence>
<dbReference type="ExpressionAtlas" id="C9JJU7">
    <property type="expression patterns" value="baseline and differential"/>
</dbReference>
<reference evidence="12" key="7">
    <citation type="journal article" date="2010" name="Sci. Signal.">
        <title>Quantitative phosphoproteomics reveals widespread full phosphorylation site occupancy during mitosis.</title>
        <authorList>
            <person name="Olsen J.V."/>
            <person name="Vermeulen M."/>
            <person name="Santamaria A."/>
            <person name="Kumar C."/>
            <person name="Miller M.L."/>
            <person name="Jensen L.J."/>
            <person name="Gnad F."/>
            <person name="Cox J."/>
            <person name="Jensen T.S."/>
            <person name="Nigg E.A."/>
            <person name="Brunak S."/>
            <person name="Mann M."/>
        </authorList>
    </citation>
    <scope>IDENTIFICATION BY MASS SPECTROMETRY [LARGE SCALE ANALYSIS]</scope>
</reference>
<dbReference type="Ensembl" id="ENST00000458015.1">
    <property type="protein sequence ID" value="ENSP00000404964.1"/>
    <property type="gene ID" value="ENSG00000160256.14"/>
</dbReference>
<dbReference type="Ensembl" id="ENST00000458015.1">
    <property type="protein sequence ID" value="ENSP00000404964.1"/>
    <property type="gene ID" value="ENSG00000160256.15"/>
</dbReference>
<dbReference type="VEuPathDB" id="HostDB:ENSG00000160256"/>
<dbReference type="GO" id="GO:0030686">
    <property type="term" value="C:90S preribosome"/>
    <property type="evidence" value="ECO:0007669"/>
    <property type="project" value="InterPro"/>
</dbReference>
<sequence>MGKVRGLRARVHQAAVRPKGEAAPGPAPPAPEATPPPASAAGKDWAFINTNIFARTKIDPSALVQKLELDVRSVTSVRRGAEAKTVLPKKEKMKLRREQWLQKIEAIKLAEQKHREERRRRATVVVGDLHPLRDALPELLGLEAGSRRQARRKQGLCAVSNLGSILSWPSCPGSRVAGHALQAQAAPGWHPAAEAPEHWVQNR</sequence>
<reference evidence="5" key="11">
    <citation type="submission" date="2025-09" db="UniProtKB">
        <authorList>
            <consortium name="Ensembl"/>
        </authorList>
    </citation>
    <scope>IDENTIFICATION</scope>
</reference>
<comment type="similarity">
    <text evidence="2">Belongs to the SLX9 family.</text>
</comment>
<dbReference type="GeneTree" id="ENSGT00390000015709"/>
<reference evidence="5 6" key="3">
    <citation type="journal article" date="2004" name="Nature">
        <title>Finishing the euchromatic sequence of the human genome.</title>
        <authorList>
            <consortium name="International Human Genome Sequencing Consortium"/>
        </authorList>
    </citation>
    <scope>NUCLEOTIDE SEQUENCE [LARGE SCALE GENOMIC DNA]</scope>
</reference>
<evidence type="ECO:0000313" key="5">
    <source>
        <dbReference type="Ensembl" id="ENSP00000404964.1"/>
    </source>
</evidence>
<protein>
    <submittedName>
        <fullName evidence="5">SLX9 ribosome biogenesis factor</fullName>
    </submittedName>
</protein>
<dbReference type="HGNC" id="HGNC:15811">
    <property type="gene designation" value="SLX9"/>
</dbReference>
<reference evidence="13" key="8">
    <citation type="journal article" date="2011" name="BMC Syst. Biol.">
        <title>Initial characterization of the human central proteome.</title>
        <authorList>
            <person name="Burkard T.R."/>
            <person name="Planyavsky M."/>
            <person name="Kaupe I."/>
            <person name="Breitwieser F.P."/>
            <person name="Burckstummer T."/>
            <person name="Bennett K.L."/>
            <person name="Superti-Furga G."/>
            <person name="Colinge J."/>
        </authorList>
    </citation>
    <scope>IDENTIFICATION BY MASS SPECTROMETRY [LARGE SCALE ANALYSIS]</scope>
</reference>
<organism evidence="5 6">
    <name type="scientific">Homo sapiens</name>
    <name type="common">Human</name>
    <dbReference type="NCBI Taxonomy" id="9606"/>
    <lineage>
        <taxon>Eukaryota</taxon>
        <taxon>Metazoa</taxon>
        <taxon>Chordata</taxon>
        <taxon>Craniata</taxon>
        <taxon>Vertebrata</taxon>
        <taxon>Euteleostomi</taxon>
        <taxon>Mammalia</taxon>
        <taxon>Eutheria</taxon>
        <taxon>Euarchontoglires</taxon>
        <taxon>Primates</taxon>
        <taxon>Haplorrhini</taxon>
        <taxon>Catarrhini</taxon>
        <taxon>Hominidae</taxon>
        <taxon>Homo</taxon>
    </lineage>
</organism>
<dbReference type="PANTHER" id="PTHR31109">
    <property type="entry name" value="PROTEIN FAM207A"/>
    <property type="match status" value="1"/>
</dbReference>
<dbReference type="GO" id="GO:0030688">
    <property type="term" value="C:preribosome, small subunit precursor"/>
    <property type="evidence" value="ECO:0007669"/>
    <property type="project" value="InterPro"/>
</dbReference>
<reference evidence="5 6" key="1">
    <citation type="journal article" date="2000" name="Nature">
        <title>The DNA sequence of human chromosome 21.</title>
        <authorList>
            <consortium name="Chromosome 21 mapping and sequencing consortium"/>
            <person name="Hattori M."/>
            <person name="Fujiyama A."/>
            <person name="Taylor T.D."/>
            <person name="Watanabe H."/>
            <person name="Yada T."/>
            <person name="Park H.S."/>
            <person name="Toyoda A."/>
            <person name="Ishii K."/>
            <person name="Totoki Y."/>
            <person name="Choi D.K."/>
            <person name="Groner Y."/>
            <person name="Soeda E."/>
            <person name="Ohki M."/>
            <person name="Takagi T."/>
            <person name="Sakaki Y."/>
            <person name="Taudien S."/>
            <person name="Blechschmidt K."/>
            <person name="Polley A."/>
            <person name="Menzel U."/>
            <person name="Delabar J."/>
            <person name="Kumpf K."/>
            <person name="Lehmann R."/>
            <person name="Patterson D."/>
            <person name="Reichwald K."/>
            <person name="Rump A."/>
            <person name="Schillhabel M."/>
            <person name="Schudy A."/>
            <person name="Zimmermann W."/>
            <person name="Rosenthal A."/>
            <person name="Kudoh J."/>
            <person name="Schibuya K."/>
            <person name="Kawasaki K."/>
            <person name="Asakawa S."/>
            <person name="Shintani A."/>
            <person name="Sasaki T."/>
            <person name="Nagamine K."/>
            <person name="Mitsuyama S."/>
            <person name="Antonarakis S.E."/>
            <person name="Minoshima S."/>
            <person name="Shimizu N."/>
            <person name="Nordsiek G."/>
            <person name="Hornischer K."/>
            <person name="Brant P."/>
            <person name="Scharfe M."/>
            <person name="Schon O."/>
            <person name="Desario A."/>
            <person name="Reichelt J."/>
            <person name="Kauer G."/>
            <person name="Blocker H."/>
            <person name="Ramser J."/>
            <person name="Beck A."/>
            <person name="Klages S."/>
            <person name="Hennig S."/>
            <person name="Riesselmann L."/>
            <person name="Dagand E."/>
            <person name="Haaf T."/>
            <person name="Wehrmeyer S."/>
            <person name="Borzym K."/>
            <person name="Gardiner K."/>
            <person name="Nizetic D."/>
            <person name="Francis F."/>
            <person name="Lehrach H."/>
            <person name="Reinhardt R."/>
            <person name="Yaspo M.L."/>
        </authorList>
    </citation>
    <scope>NUCLEOTIDE SEQUENCE [LARGE SCALE GENOMIC DNA]</scope>
</reference>
<dbReference type="MassIVE" id="C9JJU7"/>
<dbReference type="Proteomes" id="UP000005640">
    <property type="component" value="Chromosome 21"/>
</dbReference>
<dbReference type="EMBL" id="AL844908">
    <property type="status" value="NOT_ANNOTATED_CDS"/>
    <property type="molecule type" value="Genomic_DNA"/>
</dbReference>
<dbReference type="GO" id="GO:0005730">
    <property type="term" value="C:nucleolus"/>
    <property type="evidence" value="ECO:0007669"/>
    <property type="project" value="UniProtKB-SubCell"/>
</dbReference>
<reference evidence="5" key="10">
    <citation type="submission" date="2025-08" db="UniProtKB">
        <authorList>
            <consortium name="Ensembl"/>
        </authorList>
    </citation>
    <scope>IDENTIFICATION</scope>
</reference>
<keyword evidence="6" id="KW-1185">Reference proteome</keyword>
<evidence type="ECO:0007829" key="9">
    <source>
        <dbReference type="PubMed" id="18669648"/>
    </source>
</evidence>
<feature type="region of interest" description="Disordered" evidence="4">
    <location>
        <begin position="1"/>
        <end position="42"/>
    </location>
</feature>
<keyword evidence="3" id="KW-0539">Nucleus</keyword>
<name>C9JJU7_HUMAN</name>
<evidence type="ECO:0007829" key="13">
    <source>
        <dbReference type="PubMed" id="21269460"/>
    </source>
</evidence>
<gene>
    <name evidence="5" type="primary">SLX9</name>
</gene>
<dbReference type="OpenTargets" id="ENSG00000160256"/>
<evidence type="ECO:0007829" key="12">
    <source>
        <dbReference type="PubMed" id="20068231"/>
    </source>
</evidence>
<accession>C9JJU7</accession>
<dbReference type="PANTHER" id="PTHR31109:SF2">
    <property type="entry name" value="RIBOSOME BIOGENESIS PROTEIN SLX9 HOMOLOG"/>
    <property type="match status" value="1"/>
</dbReference>
<dbReference type="UCSC" id="uc062aux.1">
    <property type="organism name" value="human"/>
</dbReference>
<dbReference type="AlphaFoldDB" id="C9JJU7"/>
<dbReference type="EMBL" id="AP001505">
    <property type="status" value="NOT_ANNOTATED_CDS"/>
    <property type="molecule type" value="Genomic_DNA"/>
</dbReference>
<comment type="subcellular location">
    <subcellularLocation>
        <location evidence="1">Nucleus</location>
        <location evidence="1">Nucleolus</location>
    </subcellularLocation>
</comment>
<evidence type="ECO:0000256" key="2">
    <source>
        <dbReference type="ARBA" id="ARBA00011022"/>
    </source>
</evidence>
<evidence type="ECO:0007829" key="8">
    <source>
        <dbReference type="ProteomicsDB" id="C9JJU7"/>
    </source>
</evidence>
<dbReference type="Pfam" id="PF15341">
    <property type="entry name" value="SLX9"/>
    <property type="match status" value="1"/>
</dbReference>
<feature type="non-terminal residue" evidence="5">
    <location>
        <position position="203"/>
    </location>
</feature>
<reference evidence="14" key="9">
    <citation type="journal article" date="2013" name="J. Proteome Res.">
        <title>Toward a comprehensive characterization of a human cancer cell phosphoproteome.</title>
        <authorList>
            <person name="Zhou H."/>
            <person name="Di Palma S."/>
            <person name="Preisinger C."/>
            <person name="Peng M."/>
            <person name="Polat A.N."/>
            <person name="Heck A.J."/>
            <person name="Mohammed S."/>
        </authorList>
    </citation>
    <scope>IDENTIFICATION BY MASS SPECTROMETRY [LARGE SCALE ANALYSIS]</scope>
</reference>
<dbReference type="Bgee" id="ENSG00000160256">
    <property type="expression patterns" value="Expressed in popliteal artery and 151 other cell types or tissues"/>
</dbReference>
<feature type="compositionally biased region" description="Pro residues" evidence="4">
    <location>
        <begin position="25"/>
        <end position="38"/>
    </location>
</feature>
<feature type="compositionally biased region" description="Basic residues" evidence="4">
    <location>
        <begin position="1"/>
        <end position="11"/>
    </location>
</feature>
<evidence type="ECO:0000256" key="1">
    <source>
        <dbReference type="ARBA" id="ARBA00004604"/>
    </source>
</evidence>